<sequence length="280" mass="31450">MRACPWALASERRRFGYRRLGFLLAREGAVLNHKKLRRLYRLEKLQVRRRGGRKRALGTHAPLMRAAVPNHRWSLDFISDALSDARRFRVLCVVDDCTRENLALVADTSLSGQRAARAIAAERSHPEAVVNDNGTELTSMAILAWAQKHGVAWKYLAPGKSQQNAYVKSFNGKLRDECLNEMLFTSLRHAQVVLAAWRQDCNEVRPHSSLGGRTPSSIRLPPCSLASRPLRAGCAGGLRPFLTQAARDGLEARGRDIETELDRTEKHRHGRRGDEPGLHL</sequence>
<evidence type="ECO:0000256" key="1">
    <source>
        <dbReference type="SAM" id="MobiDB-lite"/>
    </source>
</evidence>
<dbReference type="GO" id="GO:0015074">
    <property type="term" value="P:DNA integration"/>
    <property type="evidence" value="ECO:0007669"/>
    <property type="project" value="InterPro"/>
</dbReference>
<dbReference type="Gene3D" id="3.30.420.10">
    <property type="entry name" value="Ribonuclease H-like superfamily/Ribonuclease H"/>
    <property type="match status" value="1"/>
</dbReference>
<feature type="region of interest" description="Disordered" evidence="1">
    <location>
        <begin position="253"/>
        <end position="280"/>
    </location>
</feature>
<dbReference type="SUPFAM" id="SSF53098">
    <property type="entry name" value="Ribonuclease H-like"/>
    <property type="match status" value="1"/>
</dbReference>
<proteinExistence type="predicted"/>
<dbReference type="NCBIfam" id="NF033516">
    <property type="entry name" value="transpos_IS3"/>
    <property type="match status" value="1"/>
</dbReference>
<evidence type="ECO:0000313" key="3">
    <source>
        <dbReference type="EMBL" id="GGJ42755.1"/>
    </source>
</evidence>
<dbReference type="EMBL" id="BMKW01000024">
    <property type="protein sequence ID" value="GGJ42755.1"/>
    <property type="molecule type" value="Genomic_DNA"/>
</dbReference>
<gene>
    <name evidence="3" type="ORF">GCM10011320_57970</name>
</gene>
<dbReference type="Pfam" id="PF13683">
    <property type="entry name" value="rve_3"/>
    <property type="match status" value="1"/>
</dbReference>
<reference evidence="3" key="2">
    <citation type="submission" date="2020-09" db="EMBL/GenBank/DDBJ databases">
        <authorList>
            <person name="Sun Q."/>
            <person name="Zhou Y."/>
        </authorList>
    </citation>
    <scope>NUCLEOTIDE SEQUENCE</scope>
    <source>
        <strain evidence="3">CGMCC 1.3617</strain>
    </source>
</reference>
<feature type="compositionally biased region" description="Basic and acidic residues" evidence="1">
    <location>
        <begin position="253"/>
        <end position="265"/>
    </location>
</feature>
<dbReference type="GO" id="GO:0003676">
    <property type="term" value="F:nucleic acid binding"/>
    <property type="evidence" value="ECO:0007669"/>
    <property type="project" value="InterPro"/>
</dbReference>
<organism evidence="3 4">
    <name type="scientific">Neoroseomonas lacus</name>
    <dbReference type="NCBI Taxonomy" id="287609"/>
    <lineage>
        <taxon>Bacteria</taxon>
        <taxon>Pseudomonadati</taxon>
        <taxon>Pseudomonadota</taxon>
        <taxon>Alphaproteobacteria</taxon>
        <taxon>Acetobacterales</taxon>
        <taxon>Acetobacteraceae</taxon>
        <taxon>Neoroseomonas</taxon>
    </lineage>
</organism>
<protein>
    <recommendedName>
        <fullName evidence="2">Integrase catalytic domain-containing protein</fullName>
    </recommendedName>
</protein>
<dbReference type="InterPro" id="IPR012337">
    <property type="entry name" value="RNaseH-like_sf"/>
</dbReference>
<dbReference type="Pfam" id="PF13276">
    <property type="entry name" value="HTH_21"/>
    <property type="match status" value="1"/>
</dbReference>
<comment type="caution">
    <text evidence="3">The sequence shown here is derived from an EMBL/GenBank/DDBJ whole genome shotgun (WGS) entry which is preliminary data.</text>
</comment>
<accession>A0A917L3N2</accession>
<dbReference type="PROSITE" id="PS50994">
    <property type="entry name" value="INTEGRASE"/>
    <property type="match status" value="1"/>
</dbReference>
<keyword evidence="4" id="KW-1185">Reference proteome</keyword>
<dbReference type="InterPro" id="IPR036397">
    <property type="entry name" value="RNaseH_sf"/>
</dbReference>
<evidence type="ECO:0000259" key="2">
    <source>
        <dbReference type="PROSITE" id="PS50994"/>
    </source>
</evidence>
<dbReference type="InterPro" id="IPR048020">
    <property type="entry name" value="Transpos_IS3"/>
</dbReference>
<name>A0A917L3N2_9PROT</name>
<dbReference type="Proteomes" id="UP000661507">
    <property type="component" value="Unassembled WGS sequence"/>
</dbReference>
<dbReference type="PANTHER" id="PTHR47515:SF1">
    <property type="entry name" value="BLR2054 PROTEIN"/>
    <property type="match status" value="1"/>
</dbReference>
<feature type="domain" description="Integrase catalytic" evidence="2">
    <location>
        <begin position="65"/>
        <end position="223"/>
    </location>
</feature>
<dbReference type="PANTHER" id="PTHR47515">
    <property type="entry name" value="LOW CALCIUM RESPONSE LOCUS PROTEIN T"/>
    <property type="match status" value="1"/>
</dbReference>
<reference evidence="3" key="1">
    <citation type="journal article" date="2014" name="Int. J. Syst. Evol. Microbiol.">
        <title>Complete genome sequence of Corynebacterium casei LMG S-19264T (=DSM 44701T), isolated from a smear-ripened cheese.</title>
        <authorList>
            <consortium name="US DOE Joint Genome Institute (JGI-PGF)"/>
            <person name="Walter F."/>
            <person name="Albersmeier A."/>
            <person name="Kalinowski J."/>
            <person name="Ruckert C."/>
        </authorList>
    </citation>
    <scope>NUCLEOTIDE SEQUENCE</scope>
    <source>
        <strain evidence="3">CGMCC 1.3617</strain>
    </source>
</reference>
<evidence type="ECO:0000313" key="4">
    <source>
        <dbReference type="Proteomes" id="UP000661507"/>
    </source>
</evidence>
<dbReference type="InterPro" id="IPR001584">
    <property type="entry name" value="Integrase_cat-core"/>
</dbReference>
<dbReference type="InterPro" id="IPR025948">
    <property type="entry name" value="HTH-like_dom"/>
</dbReference>
<dbReference type="AlphaFoldDB" id="A0A917L3N2"/>